<evidence type="ECO:0000259" key="1">
    <source>
        <dbReference type="Pfam" id="PF13354"/>
    </source>
</evidence>
<dbReference type="Gene3D" id="3.40.710.10">
    <property type="entry name" value="DD-peptidase/beta-lactamase superfamily"/>
    <property type="match status" value="1"/>
</dbReference>
<accession>A0A6L7F1Q3</accession>
<name>A0A6L7F1Q3_9ACTN</name>
<sequence length="240" mass="25752">MTAADWNGDPRVTWSVQVRDADTDEVLFEQTPDTVLPAASVGKVLLLLEVARRLETGELDGAAPLDRRTTPRVADSGLWHRMATDVLPLRDVALLVASVSDNWATNVLVETVGLRASGLLDLVRDVRGPEHPPALSLANASAYAALMGRLHRRELPGASQVLDWLASGVDHSLVLSSRGRDPLVVDDLVLGKTGADDGIRADVGLVRTGGRTVAYAAFATFDPEHLAVAVRDLRRLGESF</sequence>
<dbReference type="InterPro" id="IPR012338">
    <property type="entry name" value="Beta-lactam/transpept-like"/>
</dbReference>
<dbReference type="RefSeq" id="WP_160879175.1">
    <property type="nucleotide sequence ID" value="NZ_WUEK01000011.1"/>
</dbReference>
<gene>
    <name evidence="2" type="ORF">GRQ65_16950</name>
</gene>
<dbReference type="InterPro" id="IPR000871">
    <property type="entry name" value="Beta-lactam_class-A"/>
</dbReference>
<dbReference type="GO" id="GO:0030655">
    <property type="term" value="P:beta-lactam antibiotic catabolic process"/>
    <property type="evidence" value="ECO:0007669"/>
    <property type="project" value="InterPro"/>
</dbReference>
<protein>
    <submittedName>
        <fullName evidence="2">Serine hydrolase</fullName>
    </submittedName>
</protein>
<evidence type="ECO:0000313" key="3">
    <source>
        <dbReference type="Proteomes" id="UP000473325"/>
    </source>
</evidence>
<keyword evidence="3" id="KW-1185">Reference proteome</keyword>
<dbReference type="PANTHER" id="PTHR35333">
    <property type="entry name" value="BETA-LACTAMASE"/>
    <property type="match status" value="1"/>
</dbReference>
<reference evidence="2 3" key="1">
    <citation type="submission" date="2019-12" db="EMBL/GenBank/DDBJ databases">
        <authorList>
            <person name="Kun Z."/>
        </authorList>
    </citation>
    <scope>NUCLEOTIDE SEQUENCE [LARGE SCALE GENOMIC DNA]</scope>
    <source>
        <strain evidence="2 3">YIM 123512</strain>
    </source>
</reference>
<dbReference type="InterPro" id="IPR045155">
    <property type="entry name" value="Beta-lactam_cat"/>
</dbReference>
<proteinExistence type="predicted"/>
<dbReference type="Pfam" id="PF13354">
    <property type="entry name" value="Beta-lactamase2"/>
    <property type="match status" value="1"/>
</dbReference>
<dbReference type="SUPFAM" id="SSF56601">
    <property type="entry name" value="beta-lactamase/transpeptidase-like"/>
    <property type="match status" value="1"/>
</dbReference>
<dbReference type="GO" id="GO:0008800">
    <property type="term" value="F:beta-lactamase activity"/>
    <property type="evidence" value="ECO:0007669"/>
    <property type="project" value="InterPro"/>
</dbReference>
<dbReference type="GO" id="GO:0046677">
    <property type="term" value="P:response to antibiotic"/>
    <property type="evidence" value="ECO:0007669"/>
    <property type="project" value="InterPro"/>
</dbReference>
<dbReference type="EMBL" id="WUEK01000011">
    <property type="protein sequence ID" value="MXG91239.1"/>
    <property type="molecule type" value="Genomic_DNA"/>
</dbReference>
<dbReference type="AlphaFoldDB" id="A0A6L7F1Q3"/>
<keyword evidence="2" id="KW-0378">Hydrolase</keyword>
<dbReference type="Proteomes" id="UP000473325">
    <property type="component" value="Unassembled WGS sequence"/>
</dbReference>
<evidence type="ECO:0000313" key="2">
    <source>
        <dbReference type="EMBL" id="MXG91239.1"/>
    </source>
</evidence>
<organism evidence="2 3">
    <name type="scientific">Nocardioides flavescens</name>
    <dbReference type="NCBI Taxonomy" id="2691959"/>
    <lineage>
        <taxon>Bacteria</taxon>
        <taxon>Bacillati</taxon>
        <taxon>Actinomycetota</taxon>
        <taxon>Actinomycetes</taxon>
        <taxon>Propionibacteriales</taxon>
        <taxon>Nocardioidaceae</taxon>
        <taxon>Nocardioides</taxon>
    </lineage>
</organism>
<comment type="caution">
    <text evidence="2">The sequence shown here is derived from an EMBL/GenBank/DDBJ whole genome shotgun (WGS) entry which is preliminary data.</text>
</comment>
<dbReference type="PANTHER" id="PTHR35333:SF3">
    <property type="entry name" value="BETA-LACTAMASE-TYPE TRANSPEPTIDASE FOLD CONTAINING PROTEIN"/>
    <property type="match status" value="1"/>
</dbReference>
<feature type="domain" description="Beta-lactamase class A catalytic" evidence="1">
    <location>
        <begin position="15"/>
        <end position="218"/>
    </location>
</feature>